<feature type="domain" description="Subtilisin-like protease fibronectin type-III" evidence="9">
    <location>
        <begin position="196"/>
        <end position="291"/>
    </location>
</feature>
<organism evidence="10 11">
    <name type="scientific">Vigna mungo</name>
    <name type="common">Black gram</name>
    <name type="synonym">Phaseolus mungo</name>
    <dbReference type="NCBI Taxonomy" id="3915"/>
    <lineage>
        <taxon>Eukaryota</taxon>
        <taxon>Viridiplantae</taxon>
        <taxon>Streptophyta</taxon>
        <taxon>Embryophyta</taxon>
        <taxon>Tracheophyta</taxon>
        <taxon>Spermatophyta</taxon>
        <taxon>Magnoliopsida</taxon>
        <taxon>eudicotyledons</taxon>
        <taxon>Gunneridae</taxon>
        <taxon>Pentapetalae</taxon>
        <taxon>rosids</taxon>
        <taxon>fabids</taxon>
        <taxon>Fabales</taxon>
        <taxon>Fabaceae</taxon>
        <taxon>Papilionoideae</taxon>
        <taxon>50 kb inversion clade</taxon>
        <taxon>NPAAA clade</taxon>
        <taxon>indigoferoid/millettioid clade</taxon>
        <taxon>Phaseoleae</taxon>
        <taxon>Vigna</taxon>
    </lineage>
</organism>
<dbReference type="PROSITE" id="PS51892">
    <property type="entry name" value="SUBTILASE"/>
    <property type="match status" value="1"/>
</dbReference>
<keyword evidence="6" id="KW-0720">Serine protease</keyword>
<name>A0AAQ3NDL4_VIGMU</name>
<comment type="caution">
    <text evidence="7">Lacks conserved residue(s) required for the propagation of feature annotation.</text>
</comment>
<dbReference type="Gene3D" id="2.60.40.2310">
    <property type="match status" value="1"/>
</dbReference>
<evidence type="ECO:0000256" key="3">
    <source>
        <dbReference type="ARBA" id="ARBA00022670"/>
    </source>
</evidence>
<dbReference type="InterPro" id="IPR045051">
    <property type="entry name" value="SBT"/>
</dbReference>
<dbReference type="GO" id="GO:0005576">
    <property type="term" value="C:extracellular region"/>
    <property type="evidence" value="ECO:0007669"/>
    <property type="project" value="UniProtKB-SubCell"/>
</dbReference>
<evidence type="ECO:0000313" key="10">
    <source>
        <dbReference type="EMBL" id="WVZ06703.1"/>
    </source>
</evidence>
<dbReference type="PANTHER" id="PTHR10795">
    <property type="entry name" value="PROPROTEIN CONVERTASE SUBTILISIN/KEXIN"/>
    <property type="match status" value="1"/>
</dbReference>
<proteinExistence type="inferred from homology"/>
<dbReference type="Pfam" id="PF00082">
    <property type="entry name" value="Peptidase_S8"/>
    <property type="match status" value="1"/>
</dbReference>
<evidence type="ECO:0000256" key="4">
    <source>
        <dbReference type="ARBA" id="ARBA00022729"/>
    </source>
</evidence>
<accession>A0AAQ3NDL4</accession>
<evidence type="ECO:0000259" key="9">
    <source>
        <dbReference type="Pfam" id="PF17766"/>
    </source>
</evidence>
<dbReference type="InterPro" id="IPR041469">
    <property type="entry name" value="Subtilisin-like_FN3"/>
</dbReference>
<dbReference type="SUPFAM" id="SSF52743">
    <property type="entry name" value="Subtilisin-like"/>
    <property type="match status" value="1"/>
</dbReference>
<evidence type="ECO:0000256" key="1">
    <source>
        <dbReference type="ARBA" id="ARBA00004613"/>
    </source>
</evidence>
<evidence type="ECO:0000256" key="7">
    <source>
        <dbReference type="PROSITE-ProRule" id="PRU01240"/>
    </source>
</evidence>
<dbReference type="GO" id="GO:0004252">
    <property type="term" value="F:serine-type endopeptidase activity"/>
    <property type="evidence" value="ECO:0007669"/>
    <property type="project" value="InterPro"/>
</dbReference>
<feature type="domain" description="Peptidase S8/S53" evidence="8">
    <location>
        <begin position="71"/>
        <end position="121"/>
    </location>
</feature>
<dbReference type="Proteomes" id="UP001374535">
    <property type="component" value="Chromosome 6"/>
</dbReference>
<comment type="subcellular location">
    <subcellularLocation>
        <location evidence="1">Secreted</location>
    </subcellularLocation>
</comment>
<dbReference type="GO" id="GO:0006508">
    <property type="term" value="P:proteolysis"/>
    <property type="evidence" value="ECO:0007669"/>
    <property type="project" value="UniProtKB-KW"/>
</dbReference>
<keyword evidence="5" id="KW-0378">Hydrolase</keyword>
<reference evidence="10 11" key="1">
    <citation type="journal article" date="2023" name="Life. Sci Alliance">
        <title>Evolutionary insights into 3D genome organization and epigenetic landscape of Vigna mungo.</title>
        <authorList>
            <person name="Junaid A."/>
            <person name="Singh B."/>
            <person name="Bhatia S."/>
        </authorList>
    </citation>
    <scope>NUCLEOTIDE SEQUENCE [LARGE SCALE GENOMIC DNA]</scope>
    <source>
        <strain evidence="10">Urdbean</strain>
    </source>
</reference>
<evidence type="ECO:0000256" key="2">
    <source>
        <dbReference type="ARBA" id="ARBA00011073"/>
    </source>
</evidence>
<keyword evidence="3" id="KW-0645">Protease</keyword>
<dbReference type="InterPro" id="IPR000209">
    <property type="entry name" value="Peptidase_S8/S53_dom"/>
</dbReference>
<evidence type="ECO:0000259" key="8">
    <source>
        <dbReference type="Pfam" id="PF00082"/>
    </source>
</evidence>
<comment type="similarity">
    <text evidence="2 7">Belongs to the peptidase S8 family.</text>
</comment>
<dbReference type="InterPro" id="IPR036852">
    <property type="entry name" value="Peptidase_S8/S53_dom_sf"/>
</dbReference>
<evidence type="ECO:0000256" key="6">
    <source>
        <dbReference type="ARBA" id="ARBA00022825"/>
    </source>
</evidence>
<gene>
    <name evidence="10" type="ORF">V8G54_020049</name>
</gene>
<dbReference type="Gene3D" id="3.40.50.200">
    <property type="entry name" value="Peptidase S8/S53 domain"/>
    <property type="match status" value="1"/>
</dbReference>
<protein>
    <submittedName>
        <fullName evidence="10">Uncharacterized protein</fullName>
    </submittedName>
</protein>
<evidence type="ECO:0000313" key="11">
    <source>
        <dbReference type="Proteomes" id="UP001374535"/>
    </source>
</evidence>
<dbReference type="EMBL" id="CP144695">
    <property type="protein sequence ID" value="WVZ06703.1"/>
    <property type="molecule type" value="Genomic_DNA"/>
</dbReference>
<evidence type="ECO:0000256" key="5">
    <source>
        <dbReference type="ARBA" id="ARBA00022801"/>
    </source>
</evidence>
<dbReference type="Pfam" id="PF17766">
    <property type="entry name" value="fn3_6"/>
    <property type="match status" value="1"/>
</dbReference>
<keyword evidence="11" id="KW-1185">Reference proteome</keyword>
<dbReference type="InterPro" id="IPR023828">
    <property type="entry name" value="Peptidase_S8_Ser-AS"/>
</dbReference>
<dbReference type="PROSITE" id="PS00138">
    <property type="entry name" value="SUBTILASE_SER"/>
    <property type="match status" value="1"/>
</dbReference>
<keyword evidence="4" id="KW-0732">Signal</keyword>
<sequence>MKNERTREFRFWCVNGEDEDMWVALGLICRRFTRLKLREAFSLILSTDAKLPNATSQEFASASTLLTDKRRGFKFNVLQGTSMSCPHVAGIAGLLKTRYPSWSPAAIKSAIMTTATTRDNTNRPIQDAFAKTLATPFAYGSGHVQPDLAIDPGLVYDLGLTDYLNFLCASGYDQQLISALNFNRTFICSGTHSVTDLNYPSITLPNLGLKPVTITRTVTNVGTPSTYTATAQLPGYNITVVPNSLTFSKIGEKKTFKGTVQASSVTKRRTYQFGELRWTDGKHIVRSPITVKRR</sequence>
<dbReference type="AlphaFoldDB" id="A0AAQ3NDL4"/>